<dbReference type="Proteomes" id="UP000254634">
    <property type="component" value="Unassembled WGS sequence"/>
</dbReference>
<dbReference type="Pfam" id="PF19833">
    <property type="entry name" value="RecG_dom3_C"/>
    <property type="match status" value="1"/>
</dbReference>
<dbReference type="GO" id="GO:0016887">
    <property type="term" value="F:ATP hydrolysis activity"/>
    <property type="evidence" value="ECO:0007669"/>
    <property type="project" value="RHEA"/>
</dbReference>
<evidence type="ECO:0000256" key="9">
    <source>
        <dbReference type="ARBA" id="ARBA00023172"/>
    </source>
</evidence>
<dbReference type="NCBIfam" id="NF008165">
    <property type="entry name" value="PRK10917.1-3"/>
    <property type="match status" value="1"/>
</dbReference>
<dbReference type="NCBIfam" id="NF008168">
    <property type="entry name" value="PRK10917.2-2"/>
    <property type="match status" value="1"/>
</dbReference>
<protein>
    <recommendedName>
        <fullName evidence="2 15">ATP-dependent DNA helicase RecG</fullName>
        <ecNumber evidence="13 15">5.6.2.4</ecNumber>
    </recommendedName>
</protein>
<dbReference type="InterPro" id="IPR027417">
    <property type="entry name" value="P-loop_NTPase"/>
</dbReference>
<comment type="similarity">
    <text evidence="1 15">Belongs to the helicase family. RecG subfamily.</text>
</comment>
<dbReference type="SMART" id="SM00487">
    <property type="entry name" value="DEXDc"/>
    <property type="match status" value="1"/>
</dbReference>
<dbReference type="InterPro" id="IPR045562">
    <property type="entry name" value="RecG_dom3_C"/>
</dbReference>
<name>A0A380KY84_9STRE</name>
<keyword evidence="9 15" id="KW-0233">DNA recombination</keyword>
<comment type="function">
    <text evidence="15">Plays a critical role in recombination and DNA repair. Helps process Holliday junction intermediates to mature products by catalyzing branch migration. Has replication fork regression activity, unwinds stalled or blocked replication forks to make a HJ that can be resolved. Has a DNA unwinding activity characteristic of a DNA helicase with 3'-5' polarity.</text>
</comment>
<dbReference type="PROSITE" id="PS51192">
    <property type="entry name" value="HELICASE_ATP_BIND_1"/>
    <property type="match status" value="1"/>
</dbReference>
<keyword evidence="11" id="KW-0413">Isomerase</keyword>
<dbReference type="STRING" id="1123307.GCA_000380065_00102"/>
<dbReference type="InterPro" id="IPR012340">
    <property type="entry name" value="NA-bd_OB-fold"/>
</dbReference>
<accession>A0A380KY84</accession>
<evidence type="ECO:0000256" key="6">
    <source>
        <dbReference type="ARBA" id="ARBA00022806"/>
    </source>
</evidence>
<reference evidence="18" key="1">
    <citation type="submission" date="2018-06" db="EMBL/GenBank/DDBJ databases">
        <authorList>
            <consortium name="Pathogen Informatics"/>
            <person name="Doyle S."/>
        </authorList>
    </citation>
    <scope>NUCLEOTIDE SEQUENCE [LARGE SCALE GENOMIC DNA]</scope>
    <source>
        <strain evidence="18">NCTC13765</strain>
    </source>
</reference>
<dbReference type="PANTHER" id="PTHR47964">
    <property type="entry name" value="ATP-DEPENDENT DNA HELICASE HOMOLOG RECG, CHLOROPLASTIC"/>
    <property type="match status" value="1"/>
</dbReference>
<dbReference type="GO" id="GO:0006310">
    <property type="term" value="P:DNA recombination"/>
    <property type="evidence" value="ECO:0007669"/>
    <property type="project" value="UniProtKB-UniRule"/>
</dbReference>
<dbReference type="Gene3D" id="1.10.150.20">
    <property type="entry name" value="5' to 3' exonuclease, C-terminal subdomain"/>
    <property type="match status" value="1"/>
</dbReference>
<evidence type="ECO:0000256" key="5">
    <source>
        <dbReference type="ARBA" id="ARBA00022801"/>
    </source>
</evidence>
<dbReference type="AlphaFoldDB" id="A0A380KY84"/>
<evidence type="ECO:0000256" key="14">
    <source>
        <dbReference type="ARBA" id="ARBA00048988"/>
    </source>
</evidence>
<keyword evidence="6 15" id="KW-0347">Helicase</keyword>
<evidence type="ECO:0000313" key="18">
    <source>
        <dbReference type="EMBL" id="SUN76668.1"/>
    </source>
</evidence>
<dbReference type="InterPro" id="IPR004609">
    <property type="entry name" value="ATP-dep_DNA_helicase_RecG"/>
</dbReference>
<evidence type="ECO:0000256" key="10">
    <source>
        <dbReference type="ARBA" id="ARBA00023204"/>
    </source>
</evidence>
<comment type="catalytic activity">
    <reaction evidence="14 15">
        <text>ATP + H2O = ADP + phosphate + H(+)</text>
        <dbReference type="Rhea" id="RHEA:13065"/>
        <dbReference type="ChEBI" id="CHEBI:15377"/>
        <dbReference type="ChEBI" id="CHEBI:15378"/>
        <dbReference type="ChEBI" id="CHEBI:30616"/>
        <dbReference type="ChEBI" id="CHEBI:43474"/>
        <dbReference type="ChEBI" id="CHEBI:456216"/>
        <dbReference type="EC" id="5.6.2.4"/>
    </reaction>
</comment>
<evidence type="ECO:0000256" key="1">
    <source>
        <dbReference type="ARBA" id="ARBA00007504"/>
    </source>
</evidence>
<dbReference type="InterPro" id="IPR047112">
    <property type="entry name" value="RecG/Mfd"/>
</dbReference>
<evidence type="ECO:0000256" key="11">
    <source>
        <dbReference type="ARBA" id="ARBA00023235"/>
    </source>
</evidence>
<evidence type="ECO:0000259" key="16">
    <source>
        <dbReference type="PROSITE" id="PS51192"/>
    </source>
</evidence>
<dbReference type="GO" id="GO:0005524">
    <property type="term" value="F:ATP binding"/>
    <property type="evidence" value="ECO:0007669"/>
    <property type="project" value="UniProtKB-KW"/>
</dbReference>
<evidence type="ECO:0000256" key="3">
    <source>
        <dbReference type="ARBA" id="ARBA00022741"/>
    </source>
</evidence>
<keyword evidence="19" id="KW-1185">Reference proteome</keyword>
<dbReference type="SMART" id="SM00490">
    <property type="entry name" value="HELICc"/>
    <property type="match status" value="2"/>
</dbReference>
<evidence type="ECO:0000313" key="19">
    <source>
        <dbReference type="Proteomes" id="UP000254634"/>
    </source>
</evidence>
<evidence type="ECO:0000256" key="7">
    <source>
        <dbReference type="ARBA" id="ARBA00022840"/>
    </source>
</evidence>
<evidence type="ECO:0000256" key="2">
    <source>
        <dbReference type="ARBA" id="ARBA00017846"/>
    </source>
</evidence>
<dbReference type="InterPro" id="IPR033454">
    <property type="entry name" value="RecG_wedge"/>
</dbReference>
<dbReference type="CDD" id="cd17992">
    <property type="entry name" value="DEXHc_RecG"/>
    <property type="match status" value="1"/>
</dbReference>
<dbReference type="GO" id="GO:0043138">
    <property type="term" value="F:3'-5' DNA helicase activity"/>
    <property type="evidence" value="ECO:0007669"/>
    <property type="project" value="UniProtKB-EC"/>
</dbReference>
<keyword evidence="3 15" id="KW-0547">Nucleotide-binding</keyword>
<proteinExistence type="inferred from homology"/>
<sequence>MNLHQPLTVLPGVGPKSAEKFTKLGIETLQDLLLYFPFRYEDFKSKNVLDLEDGEKAVISGQVATPANVQYYGYKRNRLRFTIKQGELAIAVNFFNQPYLADKVELGATIAIFGKWDKTKASLTGMKILAQVEDDLQPVYRLAQGVSQASLTKLIKTAFDQGLDLLLEENVPAVLLERYQLMGRSQAVRAMHFPRDLADYKQALRRIKFEELFYFQMQLQVLKAESKDVKNGLVLDWQVDLLVAKKASLPFALTEAQERSLAEILTDMKSSAHMNRLLQGDVGSGKTVVAGLAMYAVHTAGFQSALMVPTEILAEQHAESLKQLFPDLKIVLLTGGMKTAERRERLAAIEAGKIDMIVGTHALIQEGVRYHKLGLVIIDEQHRFGVAQRRILREKGDNPDVLMMTATPIPRTLAITAFGDMDVSIIDQMPAGRKPIITRWIKHEQLPVVLDWLDKQLAHGAQVYFISPLIEESEALDLKNAVALEEELQAYFAARARVALLHGKMKNDEKDAIMQDFKDKKIDILVSTTVIEVGVNVPNATVMVIMDADRFGLSQLHQLRGRVGRGHKQSYAVLVANPKTESGQKRMKIMTETTDGFLLAEEDLKMRGSGEIFGTRQSGLPEFQVADIVEDYPILEEARKIASQIVVSPDWRKDRNWQLVASHLDKKDYLD</sequence>
<dbReference type="EMBL" id="UHFR01000005">
    <property type="protein sequence ID" value="SUN76668.1"/>
    <property type="molecule type" value="Genomic_DNA"/>
</dbReference>
<dbReference type="OrthoDB" id="9804325at2"/>
<keyword evidence="4 15" id="KW-0227">DNA damage</keyword>
<evidence type="ECO:0000259" key="17">
    <source>
        <dbReference type="PROSITE" id="PS51194"/>
    </source>
</evidence>
<comment type="catalytic activity">
    <reaction evidence="12 15">
        <text>Couples ATP hydrolysis with the unwinding of duplex DNA by translocating in the 3'-5' direction.</text>
        <dbReference type="EC" id="5.6.2.4"/>
    </reaction>
</comment>
<keyword evidence="8" id="KW-0238">DNA-binding</keyword>
<dbReference type="RefSeq" id="WP_018370784.1">
    <property type="nucleotide sequence ID" value="NZ_UHFR01000005.1"/>
</dbReference>
<dbReference type="InterPro" id="IPR001650">
    <property type="entry name" value="Helicase_C-like"/>
</dbReference>
<dbReference type="PROSITE" id="PS51194">
    <property type="entry name" value="HELICASE_CTER"/>
    <property type="match status" value="1"/>
</dbReference>
<evidence type="ECO:0000256" key="4">
    <source>
        <dbReference type="ARBA" id="ARBA00022763"/>
    </source>
</evidence>
<dbReference type="Pfam" id="PF00270">
    <property type="entry name" value="DEAD"/>
    <property type="match status" value="1"/>
</dbReference>
<dbReference type="GO" id="GO:0006281">
    <property type="term" value="P:DNA repair"/>
    <property type="evidence" value="ECO:0007669"/>
    <property type="project" value="UniProtKB-UniRule"/>
</dbReference>
<organism evidence="18 19">
    <name type="scientific">Streptococcus massiliensis</name>
    <dbReference type="NCBI Taxonomy" id="313439"/>
    <lineage>
        <taxon>Bacteria</taxon>
        <taxon>Bacillati</taxon>
        <taxon>Bacillota</taxon>
        <taxon>Bacilli</taxon>
        <taxon>Lactobacillales</taxon>
        <taxon>Streptococcaceae</taxon>
        <taxon>Streptococcus</taxon>
    </lineage>
</organism>
<dbReference type="CDD" id="cd18811">
    <property type="entry name" value="SF2_C_RecG"/>
    <property type="match status" value="1"/>
</dbReference>
<gene>
    <name evidence="18" type="primary">recG</name>
    <name evidence="18" type="ORF">NCTC13765_01165</name>
</gene>
<dbReference type="PANTHER" id="PTHR47964:SF1">
    <property type="entry name" value="ATP-DEPENDENT DNA HELICASE HOMOLOG RECG, CHLOROPLASTIC"/>
    <property type="match status" value="1"/>
</dbReference>
<dbReference type="Gene3D" id="2.40.50.140">
    <property type="entry name" value="Nucleic acid-binding proteins"/>
    <property type="match status" value="1"/>
</dbReference>
<dbReference type="Gene3D" id="3.40.50.300">
    <property type="entry name" value="P-loop containing nucleotide triphosphate hydrolases"/>
    <property type="match status" value="2"/>
</dbReference>
<keyword evidence="10 15" id="KW-0234">DNA repair</keyword>
<evidence type="ECO:0000256" key="15">
    <source>
        <dbReference type="RuleBase" id="RU363016"/>
    </source>
</evidence>
<keyword evidence="7 15" id="KW-0067">ATP-binding</keyword>
<dbReference type="InterPro" id="IPR014001">
    <property type="entry name" value="Helicase_ATP-bd"/>
</dbReference>
<dbReference type="Pfam" id="PF00271">
    <property type="entry name" value="Helicase_C"/>
    <property type="match status" value="1"/>
</dbReference>
<feature type="domain" description="Helicase ATP-binding" evidence="16">
    <location>
        <begin position="267"/>
        <end position="426"/>
    </location>
</feature>
<evidence type="ECO:0000256" key="8">
    <source>
        <dbReference type="ARBA" id="ARBA00023125"/>
    </source>
</evidence>
<dbReference type="SUPFAM" id="SSF50249">
    <property type="entry name" value="Nucleic acid-binding proteins"/>
    <property type="match status" value="1"/>
</dbReference>
<keyword evidence="5 15" id="KW-0378">Hydrolase</keyword>
<dbReference type="EC" id="5.6.2.4" evidence="13 15"/>
<feature type="domain" description="Helicase C-terminal" evidence="17">
    <location>
        <begin position="445"/>
        <end position="605"/>
    </location>
</feature>
<evidence type="ECO:0000256" key="12">
    <source>
        <dbReference type="ARBA" id="ARBA00034617"/>
    </source>
</evidence>
<evidence type="ECO:0000256" key="13">
    <source>
        <dbReference type="ARBA" id="ARBA00034808"/>
    </source>
</evidence>
<dbReference type="GO" id="GO:0003677">
    <property type="term" value="F:DNA binding"/>
    <property type="evidence" value="ECO:0007669"/>
    <property type="project" value="UniProtKB-KW"/>
</dbReference>
<dbReference type="Pfam" id="PF17191">
    <property type="entry name" value="RecG_wedge"/>
    <property type="match status" value="1"/>
</dbReference>
<dbReference type="InterPro" id="IPR011545">
    <property type="entry name" value="DEAD/DEAH_box_helicase_dom"/>
</dbReference>
<dbReference type="SUPFAM" id="SSF52540">
    <property type="entry name" value="P-loop containing nucleoside triphosphate hydrolases"/>
    <property type="match status" value="2"/>
</dbReference>
<dbReference type="NCBIfam" id="TIGR00643">
    <property type="entry name" value="recG"/>
    <property type="match status" value="1"/>
</dbReference>